<dbReference type="AlphaFoldDB" id="A0A0P7BF64"/>
<dbReference type="GO" id="GO:0015078">
    <property type="term" value="F:proton transmembrane transporter activity"/>
    <property type="evidence" value="ECO:0007669"/>
    <property type="project" value="InterPro"/>
</dbReference>
<evidence type="ECO:0000256" key="9">
    <source>
        <dbReference type="ARBA" id="ARBA00023136"/>
    </source>
</evidence>
<evidence type="ECO:0000313" key="12">
    <source>
        <dbReference type="EMBL" id="KPM41608.1"/>
    </source>
</evidence>
<dbReference type="Proteomes" id="UP000050424">
    <property type="component" value="Unassembled WGS sequence"/>
</dbReference>
<comment type="subunit">
    <text evidence="11">F-type ATPases have 2 components, CF(1) - the catalytic core - and CF(0) - the membrane proton channel. CF(1) and CF(0) have multiple subunits.</text>
</comment>
<sequence length="149" mass="16340">MGAPVRTWSVVAQGGMEQTRDPAGRLTGFSLPELPAAGRWFRCEPGKSATFPEDFSISSPHADAVLRWSALGLGVFYGFTHQRTITSTQKARHAQHEYEQKEKLIQAAKAEFAKKNNPAPASANDVITDPAHPNFDLEKLLLKVANENP</sequence>
<protein>
    <recommendedName>
        <fullName evidence="11">ATP synthase F(0) complex subunit e, mitochondrial</fullName>
    </recommendedName>
</protein>
<proteinExistence type="inferred from homology"/>
<keyword evidence="8 11" id="KW-0496">Mitochondrion</keyword>
<evidence type="ECO:0000256" key="1">
    <source>
        <dbReference type="ARBA" id="ARBA00004273"/>
    </source>
</evidence>
<accession>A0A0P7BF64</accession>
<comment type="function">
    <text evidence="11">Subunit e, of the mitochondrial membrane ATP synthase complex (F(1)F(0) ATP synthase or Complex V) that produces ATP from ADP in the presence of a proton gradient across the membrane which is generated by electron transport complexes of the respiratory chain. ATP synthase complex consist of a soluble F(1) head domain - the catalytic core - and a membrane F(1) domain - the membrane proton channel. These two domains are linked by a central stalk rotating inside the F(1) region and a stationary peripheral stalk. During catalysis, ATP synthesis in the catalytic domain of F(1) is coupled via a rotary mechanism of the central stalk subunits to proton translocation. In vivo, can only synthesize ATP although its ATP hydrolase activity can be activated artificially in vitro. Part of the complex F(0) domain.</text>
</comment>
<keyword evidence="5 11" id="KW-0375">Hydrogen ion transport</keyword>
<evidence type="ECO:0000256" key="7">
    <source>
        <dbReference type="ARBA" id="ARBA00023065"/>
    </source>
</evidence>
<dbReference type="EMBL" id="LKCW01000062">
    <property type="protein sequence ID" value="KPM41608.1"/>
    <property type="molecule type" value="Genomic_DNA"/>
</dbReference>
<comment type="caution">
    <text evidence="12">The sequence shown here is derived from an EMBL/GenBank/DDBJ whole genome shotgun (WGS) entry which is preliminary data.</text>
</comment>
<evidence type="ECO:0000256" key="2">
    <source>
        <dbReference type="ARBA" id="ARBA00007333"/>
    </source>
</evidence>
<reference evidence="12 13" key="1">
    <citation type="submission" date="2015-09" db="EMBL/GenBank/DDBJ databases">
        <title>Draft genome of a European isolate of the apple canker pathogen Neonectria ditissima.</title>
        <authorList>
            <person name="Gomez-Cortecero A."/>
            <person name="Harrison R.J."/>
            <person name="Armitage A.D."/>
        </authorList>
    </citation>
    <scope>NUCLEOTIDE SEQUENCE [LARGE SCALE GENOMIC DNA]</scope>
    <source>
        <strain evidence="12 13">R09/05</strain>
    </source>
</reference>
<evidence type="ECO:0000256" key="8">
    <source>
        <dbReference type="ARBA" id="ARBA00023128"/>
    </source>
</evidence>
<dbReference type="GO" id="GO:0045259">
    <property type="term" value="C:proton-transporting ATP synthase complex"/>
    <property type="evidence" value="ECO:0007669"/>
    <property type="project" value="UniProtKB-UniRule"/>
</dbReference>
<comment type="similarity">
    <text evidence="2 11">Belongs to the ATPase e subunit family.</text>
</comment>
<organism evidence="12 13">
    <name type="scientific">Neonectria ditissima</name>
    <dbReference type="NCBI Taxonomy" id="78410"/>
    <lineage>
        <taxon>Eukaryota</taxon>
        <taxon>Fungi</taxon>
        <taxon>Dikarya</taxon>
        <taxon>Ascomycota</taxon>
        <taxon>Pezizomycotina</taxon>
        <taxon>Sordariomycetes</taxon>
        <taxon>Hypocreomycetidae</taxon>
        <taxon>Hypocreales</taxon>
        <taxon>Nectriaceae</taxon>
        <taxon>Neonectria</taxon>
    </lineage>
</organism>
<keyword evidence="4 11" id="KW-0138">CF(0)</keyword>
<evidence type="ECO:0000256" key="11">
    <source>
        <dbReference type="RuleBase" id="RU367005"/>
    </source>
</evidence>
<keyword evidence="7 11" id="KW-0406">Ion transport</keyword>
<dbReference type="STRING" id="78410.A0A0P7BF64"/>
<keyword evidence="9" id="KW-0472">Membrane</keyword>
<dbReference type="GO" id="GO:0005743">
    <property type="term" value="C:mitochondrial inner membrane"/>
    <property type="evidence" value="ECO:0007669"/>
    <property type="project" value="UniProtKB-SubCell"/>
</dbReference>
<evidence type="ECO:0000256" key="10">
    <source>
        <dbReference type="ARBA" id="ARBA00023310"/>
    </source>
</evidence>
<dbReference type="OrthoDB" id="2125027at2759"/>
<keyword evidence="3 11" id="KW-0813">Transport</keyword>
<keyword evidence="13" id="KW-1185">Reference proteome</keyword>
<dbReference type="Pfam" id="PF05680">
    <property type="entry name" value="ATP-synt_E"/>
    <property type="match status" value="1"/>
</dbReference>
<evidence type="ECO:0000256" key="3">
    <source>
        <dbReference type="ARBA" id="ARBA00022448"/>
    </source>
</evidence>
<keyword evidence="10 11" id="KW-0066">ATP synthesis</keyword>
<keyword evidence="6 11" id="KW-0999">Mitochondrion inner membrane</keyword>
<evidence type="ECO:0000256" key="5">
    <source>
        <dbReference type="ARBA" id="ARBA00022781"/>
    </source>
</evidence>
<evidence type="ECO:0000256" key="6">
    <source>
        <dbReference type="ARBA" id="ARBA00022792"/>
    </source>
</evidence>
<dbReference type="InterPro" id="IPR008386">
    <property type="entry name" value="ATP_synth_F0_esu_mt"/>
</dbReference>
<gene>
    <name evidence="12" type="ORF">AK830_g4967</name>
</gene>
<dbReference type="GO" id="GO:0015986">
    <property type="term" value="P:proton motive force-driven ATP synthesis"/>
    <property type="evidence" value="ECO:0007669"/>
    <property type="project" value="InterPro"/>
</dbReference>
<evidence type="ECO:0000313" key="13">
    <source>
        <dbReference type="Proteomes" id="UP000050424"/>
    </source>
</evidence>
<name>A0A0P7BF64_9HYPO</name>
<comment type="subcellular location">
    <subcellularLocation>
        <location evidence="1 11">Mitochondrion inner membrane</location>
    </subcellularLocation>
</comment>
<evidence type="ECO:0000256" key="4">
    <source>
        <dbReference type="ARBA" id="ARBA00022547"/>
    </source>
</evidence>